<accession>A0A367YNS9</accession>
<organism evidence="3 4">
    <name type="scientific">Candida viswanathii</name>
    <dbReference type="NCBI Taxonomy" id="5486"/>
    <lineage>
        <taxon>Eukaryota</taxon>
        <taxon>Fungi</taxon>
        <taxon>Dikarya</taxon>
        <taxon>Ascomycota</taxon>
        <taxon>Saccharomycotina</taxon>
        <taxon>Pichiomycetes</taxon>
        <taxon>Debaryomycetaceae</taxon>
        <taxon>Candida/Lodderomyces clade</taxon>
        <taxon>Candida</taxon>
    </lineage>
</organism>
<reference evidence="3 4" key="1">
    <citation type="submission" date="2018-06" db="EMBL/GenBank/DDBJ databases">
        <title>Whole genome sequencing of Candida tropicalis (genome annotated by CSBL at Korea University).</title>
        <authorList>
            <person name="Ahn J."/>
        </authorList>
    </citation>
    <scope>NUCLEOTIDE SEQUENCE [LARGE SCALE GENOMIC DNA]</scope>
    <source>
        <strain evidence="3 4">ATCC 20962</strain>
    </source>
</reference>
<dbReference type="InterPro" id="IPR029055">
    <property type="entry name" value="Ntn_hydrolases_N"/>
</dbReference>
<dbReference type="AlphaFoldDB" id="A0A367YNS9"/>
<dbReference type="STRING" id="5486.A0A367YNS9"/>
<dbReference type="InterPro" id="IPR000246">
    <property type="entry name" value="Peptidase_T2"/>
</dbReference>
<sequence>MDILVVHIGAGLHNPASTHRYKTLISTALSQRSILESSRVIESSPLTNTGYGSSLNMLGRVECDASFIRGEEIGAVVGMPTRHPILEAFRVFEHLRGVYASEPDLTPPVMLSYPSLKDVIPGVCGYDDAELISPKSQKVFDMHKDRVFQSKEIQLRLLPRGISDTVGLIHIQDETTTLATSSGGNAFKLPGRIGCAGMLGAGIAFKESGDVKVSCMCSGNGEQIIRCALARTVVDRVGDVPEEMYRESIDGILSGLLPDVLYVGFIVVIQRGRRVLLLYGHTTESFHFGFRYLDKSKVVLSYAEQEGKLTFGEYVLSS</sequence>
<gene>
    <name evidence="3" type="primary">TASP1_0</name>
    <name evidence="3" type="ORF">Cantr_02320</name>
</gene>
<feature type="active site" description="Nucleophile" evidence="1">
    <location>
        <position position="165"/>
    </location>
</feature>
<evidence type="ECO:0000313" key="3">
    <source>
        <dbReference type="EMBL" id="RCK67478.1"/>
    </source>
</evidence>
<dbReference type="GO" id="GO:0051604">
    <property type="term" value="P:protein maturation"/>
    <property type="evidence" value="ECO:0007669"/>
    <property type="project" value="TreeGrafter"/>
</dbReference>
<evidence type="ECO:0000256" key="1">
    <source>
        <dbReference type="PIRSR" id="PIRSR600246-1"/>
    </source>
</evidence>
<proteinExistence type="predicted"/>
<dbReference type="Pfam" id="PF01112">
    <property type="entry name" value="Asparaginase_2"/>
    <property type="match status" value="1"/>
</dbReference>
<dbReference type="OrthoDB" id="77601at2759"/>
<dbReference type="Proteomes" id="UP000253472">
    <property type="component" value="Unassembled WGS sequence"/>
</dbReference>
<evidence type="ECO:0000256" key="2">
    <source>
        <dbReference type="PIRSR" id="PIRSR600246-3"/>
    </source>
</evidence>
<dbReference type="PANTHER" id="PTHR10188:SF8">
    <property type="entry name" value="THREONINE ASPARTASE 1"/>
    <property type="match status" value="1"/>
</dbReference>
<evidence type="ECO:0000313" key="4">
    <source>
        <dbReference type="Proteomes" id="UP000253472"/>
    </source>
</evidence>
<feature type="site" description="Cleavage; by autolysis" evidence="2">
    <location>
        <begin position="164"/>
        <end position="165"/>
    </location>
</feature>
<dbReference type="CDD" id="cd04514">
    <property type="entry name" value="Taspase1_like"/>
    <property type="match status" value="1"/>
</dbReference>
<dbReference type="GO" id="GO:0004298">
    <property type="term" value="F:threonine-type endopeptidase activity"/>
    <property type="evidence" value="ECO:0007669"/>
    <property type="project" value="InterPro"/>
</dbReference>
<protein>
    <submittedName>
        <fullName evidence="3">Threonine aspartase 1</fullName>
    </submittedName>
</protein>
<dbReference type="GO" id="GO:0005737">
    <property type="term" value="C:cytoplasm"/>
    <property type="evidence" value="ECO:0007669"/>
    <property type="project" value="TreeGrafter"/>
</dbReference>
<dbReference type="PANTHER" id="PTHR10188">
    <property type="entry name" value="L-ASPARAGINASE"/>
    <property type="match status" value="1"/>
</dbReference>
<name>A0A367YNS9_9ASCO</name>
<dbReference type="InterPro" id="IPR037464">
    <property type="entry name" value="Taspase1"/>
</dbReference>
<dbReference type="EMBL" id="QLNQ01000001">
    <property type="protein sequence ID" value="RCK67478.1"/>
    <property type="molecule type" value="Genomic_DNA"/>
</dbReference>
<keyword evidence="4" id="KW-1185">Reference proteome</keyword>
<dbReference type="Gene3D" id="3.60.20.30">
    <property type="entry name" value="(Glycosyl)asparaginase"/>
    <property type="match status" value="1"/>
</dbReference>
<comment type="caution">
    <text evidence="3">The sequence shown here is derived from an EMBL/GenBank/DDBJ whole genome shotgun (WGS) entry which is preliminary data.</text>
</comment>
<dbReference type="SUPFAM" id="SSF56235">
    <property type="entry name" value="N-terminal nucleophile aminohydrolases (Ntn hydrolases)"/>
    <property type="match status" value="1"/>
</dbReference>